<keyword evidence="3" id="KW-1227">Viral tail protein</keyword>
<evidence type="ECO:0000256" key="4">
    <source>
        <dbReference type="ARBA" id="ARBA00022766"/>
    </source>
</evidence>
<evidence type="ECO:0000259" key="11">
    <source>
        <dbReference type="Pfam" id="PF22639"/>
    </source>
</evidence>
<keyword evidence="4" id="KW-1242">Viral contractile tail ejection system</keyword>
<dbReference type="GO" id="GO:0099000">
    <property type="term" value="P:symbiont genome ejection through host cell envelope, contractile tail mechanism"/>
    <property type="evidence" value="ECO:0007669"/>
    <property type="project" value="UniProtKB-KW"/>
</dbReference>
<evidence type="ECO:0000259" key="10">
    <source>
        <dbReference type="Pfam" id="PF17482"/>
    </source>
</evidence>
<gene>
    <name evidence="13" type="ORF">E_216</name>
</gene>
<keyword evidence="14" id="KW-1185">Reference proteome</keyword>
<dbReference type="Pfam" id="PF17481">
    <property type="entry name" value="Phage_sheath_domII"/>
    <property type="match status" value="1"/>
</dbReference>
<evidence type="ECO:0000256" key="7">
    <source>
        <dbReference type="ARBA" id="ARBA00023296"/>
    </source>
</evidence>
<feature type="domain" description="Tail sheath protein C-terminal" evidence="10">
    <location>
        <begin position="548"/>
        <end position="648"/>
    </location>
</feature>
<dbReference type="EMBL" id="KX443552">
    <property type="protein sequence ID" value="AON97224.1"/>
    <property type="molecule type" value="Genomic_DNA"/>
</dbReference>
<keyword evidence="6" id="KW-1171">Viral genome ejection through host cell envelope</keyword>
<feature type="domain" description="Tail sheath protein Gp18-like" evidence="11">
    <location>
        <begin position="98"/>
        <end position="187"/>
    </location>
</feature>
<dbReference type="InterPro" id="IPR035326">
    <property type="entry name" value="Beta_sandwich_Seath"/>
</dbReference>
<dbReference type="Gene3D" id="3.40.50.11780">
    <property type="match status" value="1"/>
</dbReference>
<keyword evidence="7" id="KW-1160">Virus entry into host cell</keyword>
<comment type="similarity">
    <text evidence="1">Belongs to the myoviridae tail sheath protein family.</text>
</comment>
<dbReference type="Gene3D" id="2.40.10.380">
    <property type="match status" value="1"/>
</dbReference>
<dbReference type="Pfam" id="PF22639">
    <property type="entry name" value="Gp18_dom_I"/>
    <property type="match status" value="1"/>
</dbReference>
<reference evidence="13 14" key="1">
    <citation type="journal article" date="2017" name="Int. J. Food Microbiol.">
        <title>Investigating the biocontrol and anti-biofilm potential of a three phage cocktail against Cronobacter sakazakii in different brands of infant formula.</title>
        <authorList>
            <person name="Endersen L."/>
            <person name="Buttimer C."/>
            <person name="Nevin E."/>
            <person name="Coffey A."/>
            <person name="Neve H."/>
            <person name="Oliveira H."/>
            <person name="Lavigne R."/>
            <person name="O'Mahony J."/>
        </authorList>
    </citation>
    <scope>NUCLEOTIDE SEQUENCE [LARGE SCALE GENOMIC DNA]</scope>
</reference>
<evidence type="ECO:0000256" key="1">
    <source>
        <dbReference type="ARBA" id="ARBA00008005"/>
    </source>
</evidence>
<accession>A0A1W5P0V1</accession>
<dbReference type="Proteomes" id="UP000224997">
    <property type="component" value="Segment"/>
</dbReference>
<evidence type="ECO:0000259" key="8">
    <source>
        <dbReference type="Pfam" id="PF04984"/>
    </source>
</evidence>
<dbReference type="InterPro" id="IPR052042">
    <property type="entry name" value="Tail_sheath_structural"/>
</dbReference>
<proteinExistence type="inferred from homology"/>
<evidence type="ECO:0000256" key="6">
    <source>
        <dbReference type="ARBA" id="ARBA00023009"/>
    </source>
</evidence>
<name>A0A1W5P0V1_9CAUD</name>
<dbReference type="Pfam" id="PF22671">
    <property type="entry name" value="Gp18_domIII_N"/>
    <property type="match status" value="1"/>
</dbReference>
<evidence type="ECO:0000313" key="13">
    <source>
        <dbReference type="EMBL" id="AON97224.1"/>
    </source>
</evidence>
<sequence length="669" mass="73062">MALQSPGIETKETSVQSTVVRNSTGRAAIVGKFSWGPAYQIRQISNEVEMVNYFGSPDNLTADYFMSAVNFLQYGNDLRVVRVVDKDAAKNASAIFNQIKTTIASQGSNYTVNDVIKVKYNNVVVEENGKVSKVDSNGKILAVIIPSEKIVARAKQIGTYPDISTGWTTEIVSQSSGVSASITIDGIESDSGITLLNLDIAKETIQGTAFQTLTQKYQIPSVVALYPGELGSTVQVEIISKAAYDSGAMISGYPSGVSVKNSGRSVMTYGPQTDNQYAFVVRRGGIVQESFIVSTEKTDKDIYGVNIFMDDFFANGGSQYVYGTSLNWPKGFSGILEFGGGLSSNDTVGADELMTGWDMFADREALHVPLLIAGACAGETVEIMSTVQKHVISIGDERQDCTVFVSPPRSLMVNIPLATAVDNIIEWRTGYKLSGGTPVDNNLNVSSSYGFLDGNYKYQYDKYNDVNRWVPLAGDIAGLCVYTDSVAQPWMSPAGYNRGQIRNCIKLAIEPRTAHRDAMYQVQINPVTGFAGGSGFVLFGDKTLTNVPSPFDRINVRRLFNMIKKDIGDNAKYKLFENNDDFTRSSFRMDTGQYMTNIRALGGCYDYRVICDTTNNTPDVIDRNEFVATIYVKPPRSINYITLNFVATSTGADFDELVGPNVKGAEKPL</sequence>
<dbReference type="InterPro" id="IPR054564">
    <property type="entry name" value="Gp18_domIII_N"/>
</dbReference>
<dbReference type="InterPro" id="IPR035089">
    <property type="entry name" value="Phage_sheath_subtilisin"/>
</dbReference>
<dbReference type="GO" id="GO:0098027">
    <property type="term" value="C:virus tail, sheath"/>
    <property type="evidence" value="ECO:0007669"/>
    <property type="project" value="UniProtKB-KW"/>
</dbReference>
<organism evidence="13 14">
    <name type="scientific">Cronobacter phage vB_CsaM_leE</name>
    <dbReference type="NCBI Taxonomy" id="1873954"/>
    <lineage>
        <taxon>Viruses</taxon>
        <taxon>Duplodnaviria</taxon>
        <taxon>Heunggongvirae</taxon>
        <taxon>Uroviricota</taxon>
        <taxon>Caudoviricetes</taxon>
        <taxon>Pantevenvirales</taxon>
        <taxon>Straboviridae</taxon>
        <taxon>Pseudotevenvirus</taxon>
        <taxon>Pseudotevenvirus lee</taxon>
    </lineage>
</organism>
<evidence type="ECO:0000256" key="5">
    <source>
        <dbReference type="ARBA" id="ARBA00023003"/>
    </source>
</evidence>
<evidence type="ECO:0000259" key="12">
    <source>
        <dbReference type="Pfam" id="PF22671"/>
    </source>
</evidence>
<keyword evidence="5" id="KW-0946">Virion</keyword>
<feature type="domain" description="Tail sheath protein subtilisin-like" evidence="8">
    <location>
        <begin position="347"/>
        <end position="544"/>
    </location>
</feature>
<keyword evidence="5" id="KW-1229">Viral tail sheath protein</keyword>
<dbReference type="InterPro" id="IPR020287">
    <property type="entry name" value="Tail_sheath_C"/>
</dbReference>
<dbReference type="Pfam" id="PF17482">
    <property type="entry name" value="Phage_sheath_1C"/>
    <property type="match status" value="1"/>
</dbReference>
<dbReference type="InterPro" id="IPR054565">
    <property type="entry name" value="Gp18-like_dom_I"/>
</dbReference>
<evidence type="ECO:0000256" key="3">
    <source>
        <dbReference type="ARBA" id="ARBA00022732"/>
    </source>
</evidence>
<keyword evidence="2" id="KW-1162">Viral penetration into host cytoplasm</keyword>
<evidence type="ECO:0000256" key="2">
    <source>
        <dbReference type="ARBA" id="ARBA00022595"/>
    </source>
</evidence>
<feature type="domain" description="Phage tail sheath protein-like beta-sandwich" evidence="9">
    <location>
        <begin position="217"/>
        <end position="342"/>
    </location>
</feature>
<protein>
    <submittedName>
        <fullName evidence="13">Tail sheath protein</fullName>
    </submittedName>
</protein>
<dbReference type="Pfam" id="PF04984">
    <property type="entry name" value="Phage_sheath_1"/>
    <property type="match status" value="1"/>
</dbReference>
<evidence type="ECO:0000259" key="9">
    <source>
        <dbReference type="Pfam" id="PF17481"/>
    </source>
</evidence>
<dbReference type="PANTHER" id="PTHR35861:SF1">
    <property type="entry name" value="PHAGE TAIL SHEATH PROTEIN"/>
    <property type="match status" value="1"/>
</dbReference>
<evidence type="ECO:0000313" key="14">
    <source>
        <dbReference type="Proteomes" id="UP000224997"/>
    </source>
</evidence>
<feature type="domain" description="Tail sheath protein Gp18-like" evidence="12">
    <location>
        <begin position="24"/>
        <end position="83"/>
    </location>
</feature>
<dbReference type="PANTHER" id="PTHR35861">
    <property type="match status" value="1"/>
</dbReference>